<evidence type="ECO:0000313" key="15">
    <source>
        <dbReference type="Proteomes" id="UP000058925"/>
    </source>
</evidence>
<dbReference type="KEGG" id="taa:NMY3_03155"/>
<evidence type="ECO:0000256" key="6">
    <source>
        <dbReference type="ARBA" id="ARBA00022882"/>
    </source>
</evidence>
<reference evidence="15" key="1">
    <citation type="submission" date="2015-10" db="EMBL/GenBank/DDBJ databases">
        <title>Niche specialization of a soil ammonia-oxidizing archaeon, Candidatus Nitrosocosmicus oleophilus.</title>
        <authorList>
            <person name="Jung M.-Y."/>
            <person name="Rhee S.-K."/>
        </authorList>
    </citation>
    <scope>NUCLEOTIDE SEQUENCE [LARGE SCALE GENOMIC DNA]</scope>
    <source>
        <strain evidence="15">MY3</strain>
    </source>
</reference>
<dbReference type="GO" id="GO:0001508">
    <property type="term" value="P:action potential"/>
    <property type="evidence" value="ECO:0007669"/>
    <property type="project" value="TreeGrafter"/>
</dbReference>
<dbReference type="Gene3D" id="1.20.120.350">
    <property type="entry name" value="Voltage-gated potassium channels. Chain C"/>
    <property type="match status" value="1"/>
</dbReference>
<keyword evidence="2" id="KW-0813">Transport</keyword>
<evidence type="ECO:0000256" key="3">
    <source>
        <dbReference type="ARBA" id="ARBA00022538"/>
    </source>
</evidence>
<accession>A0A654M454</accession>
<evidence type="ECO:0000256" key="11">
    <source>
        <dbReference type="ARBA" id="ARBA00023303"/>
    </source>
</evidence>
<feature type="domain" description="Ion transport" evidence="13">
    <location>
        <begin position="6"/>
        <end position="212"/>
    </location>
</feature>
<organism evidence="14 15">
    <name type="scientific">Candidatus Nitrosocosmicus oleophilus</name>
    <dbReference type="NCBI Taxonomy" id="1353260"/>
    <lineage>
        <taxon>Archaea</taxon>
        <taxon>Nitrososphaerota</taxon>
        <taxon>Nitrososphaeria</taxon>
        <taxon>Nitrososphaerales</taxon>
        <taxon>Nitrososphaeraceae</taxon>
        <taxon>Candidatus Nitrosocosmicus</taxon>
    </lineage>
</organism>
<dbReference type="OrthoDB" id="56871at2157"/>
<dbReference type="GeneID" id="60423019"/>
<protein>
    <submittedName>
        <fullName evidence="14">pH-gated potassium channel KcsA</fullName>
    </submittedName>
</protein>
<evidence type="ECO:0000256" key="5">
    <source>
        <dbReference type="ARBA" id="ARBA00022826"/>
    </source>
</evidence>
<dbReference type="GO" id="GO:0005249">
    <property type="term" value="F:voltage-gated potassium channel activity"/>
    <property type="evidence" value="ECO:0007669"/>
    <property type="project" value="InterPro"/>
</dbReference>
<evidence type="ECO:0000256" key="12">
    <source>
        <dbReference type="SAM" id="Phobius"/>
    </source>
</evidence>
<proteinExistence type="predicted"/>
<feature type="transmembrane region" description="Helical" evidence="12">
    <location>
        <begin position="98"/>
        <end position="118"/>
    </location>
</feature>
<feature type="transmembrane region" description="Helical" evidence="12">
    <location>
        <begin position="66"/>
        <end position="86"/>
    </location>
</feature>
<evidence type="ECO:0000256" key="9">
    <source>
        <dbReference type="ARBA" id="ARBA00023065"/>
    </source>
</evidence>
<evidence type="ECO:0000259" key="13">
    <source>
        <dbReference type="Pfam" id="PF00520"/>
    </source>
</evidence>
<feature type="transmembrane region" description="Helical" evidence="12">
    <location>
        <begin position="34"/>
        <end position="54"/>
    </location>
</feature>
<dbReference type="InterPro" id="IPR005821">
    <property type="entry name" value="Ion_trans_dom"/>
</dbReference>
<evidence type="ECO:0000256" key="8">
    <source>
        <dbReference type="ARBA" id="ARBA00022989"/>
    </source>
</evidence>
<keyword evidence="5" id="KW-0631">Potassium channel</keyword>
<dbReference type="PANTHER" id="PTHR11537">
    <property type="entry name" value="VOLTAGE-GATED POTASSIUM CHANNEL"/>
    <property type="match status" value="1"/>
</dbReference>
<dbReference type="Pfam" id="PF00520">
    <property type="entry name" value="Ion_trans"/>
    <property type="match status" value="1"/>
</dbReference>
<keyword evidence="15" id="KW-1185">Reference proteome</keyword>
<sequence>MKRNTNYEFFIISLTGLSVFLILFQYYYDPLGQALTALFVFDFIVSVILSIDFAMRVKKSKQRYKYFLSHLYEIPALIPLYALTLLQDSTVYGAGLKSLRLIPIFRFLHVLSRSLIVMDEIKNRLLYVVFLSVITVTAGAFTMYVVEHNVPGSRIANLGDAFWWAVVTVTTVGYGDIYPVTLEGRVIASIIMVVGIAILGILISTIGAQFLESKLKYQRKREENNIKVMIKDKIDRLEGLQSEEIVTLLNLISNLHVELKNGNSSSQLQGSPCLKCNNINPQAAIYCNRCGSRITTGNL</sequence>
<evidence type="ECO:0000256" key="1">
    <source>
        <dbReference type="ARBA" id="ARBA00004141"/>
    </source>
</evidence>
<dbReference type="RefSeq" id="WP_196816427.1">
    <property type="nucleotide sequence ID" value="NZ_CP012850.1"/>
</dbReference>
<dbReference type="GO" id="GO:0008076">
    <property type="term" value="C:voltage-gated potassium channel complex"/>
    <property type="evidence" value="ECO:0007669"/>
    <property type="project" value="InterPro"/>
</dbReference>
<evidence type="ECO:0000256" key="4">
    <source>
        <dbReference type="ARBA" id="ARBA00022692"/>
    </source>
</evidence>
<feature type="transmembrane region" description="Helical" evidence="12">
    <location>
        <begin position="186"/>
        <end position="211"/>
    </location>
</feature>
<dbReference type="Gene3D" id="1.20.5.110">
    <property type="match status" value="1"/>
</dbReference>
<evidence type="ECO:0000256" key="7">
    <source>
        <dbReference type="ARBA" id="ARBA00022958"/>
    </source>
</evidence>
<dbReference type="PRINTS" id="PR00169">
    <property type="entry name" value="KCHANNEL"/>
</dbReference>
<keyword evidence="10 12" id="KW-0472">Membrane</keyword>
<keyword evidence="7" id="KW-0630">Potassium</keyword>
<keyword evidence="8 12" id="KW-1133">Transmembrane helix</keyword>
<keyword evidence="6" id="KW-0851">Voltage-gated channel</keyword>
<feature type="transmembrane region" description="Helical" evidence="12">
    <location>
        <begin position="125"/>
        <end position="146"/>
    </location>
</feature>
<dbReference type="InterPro" id="IPR028325">
    <property type="entry name" value="VG_K_chnl"/>
</dbReference>
<name>A0A654M454_9ARCH</name>
<dbReference type="EMBL" id="CP012850">
    <property type="protein sequence ID" value="ALI37341.1"/>
    <property type="molecule type" value="Genomic_DNA"/>
</dbReference>
<dbReference type="SUPFAM" id="SSF81324">
    <property type="entry name" value="Voltage-gated potassium channels"/>
    <property type="match status" value="1"/>
</dbReference>
<dbReference type="PANTHER" id="PTHR11537:SF254">
    <property type="entry name" value="POTASSIUM VOLTAGE-GATED CHANNEL PROTEIN SHAB"/>
    <property type="match status" value="1"/>
</dbReference>
<dbReference type="Gene3D" id="1.10.287.70">
    <property type="match status" value="1"/>
</dbReference>
<keyword evidence="4 12" id="KW-0812">Transmembrane</keyword>
<dbReference type="Proteomes" id="UP000058925">
    <property type="component" value="Chromosome"/>
</dbReference>
<evidence type="ECO:0000256" key="10">
    <source>
        <dbReference type="ARBA" id="ARBA00023136"/>
    </source>
</evidence>
<evidence type="ECO:0000313" key="14">
    <source>
        <dbReference type="EMBL" id="ALI37341.1"/>
    </source>
</evidence>
<feature type="transmembrane region" description="Helical" evidence="12">
    <location>
        <begin position="7"/>
        <end position="28"/>
    </location>
</feature>
<keyword evidence="9" id="KW-0406">Ion transport</keyword>
<dbReference type="InterPro" id="IPR027359">
    <property type="entry name" value="Volt_channel_dom_sf"/>
</dbReference>
<keyword evidence="11 14" id="KW-0407">Ion channel</keyword>
<comment type="subcellular location">
    <subcellularLocation>
        <location evidence="1">Membrane</location>
        <topology evidence="1">Multi-pass membrane protein</topology>
    </subcellularLocation>
</comment>
<evidence type="ECO:0000256" key="2">
    <source>
        <dbReference type="ARBA" id="ARBA00022448"/>
    </source>
</evidence>
<gene>
    <name evidence="14" type="primary">kcsA_2</name>
    <name evidence="14" type="ORF">NMY3_03155</name>
</gene>
<keyword evidence="3" id="KW-0633">Potassium transport</keyword>
<dbReference type="AlphaFoldDB" id="A0A654M454"/>